<dbReference type="Pfam" id="PF04321">
    <property type="entry name" value="RmlD_sub_bind"/>
    <property type="match status" value="1"/>
</dbReference>
<dbReference type="Proteomes" id="UP000279600">
    <property type="component" value="Chromosome"/>
</dbReference>
<keyword evidence="3" id="KW-1185">Reference proteome</keyword>
<gene>
    <name evidence="2" type="ORF">EJ995_10485</name>
</gene>
<dbReference type="RefSeq" id="WP_126448282.1">
    <property type="nucleotide sequence ID" value="NZ_CP034549.1"/>
</dbReference>
<dbReference type="SUPFAM" id="SSF51735">
    <property type="entry name" value="NAD(P)-binding Rossmann-fold domains"/>
    <property type="match status" value="1"/>
</dbReference>
<dbReference type="OrthoDB" id="1415031at2"/>
<evidence type="ECO:0000313" key="2">
    <source>
        <dbReference type="EMBL" id="AZQ44644.1"/>
    </source>
</evidence>
<evidence type="ECO:0000313" key="3">
    <source>
        <dbReference type="Proteomes" id="UP000279600"/>
    </source>
</evidence>
<dbReference type="InterPro" id="IPR036291">
    <property type="entry name" value="NAD(P)-bd_dom_sf"/>
</dbReference>
<proteinExistence type="predicted"/>
<dbReference type="PANTHER" id="PTHR43242">
    <property type="entry name" value="NAD(P)-BINDING ROSSMANN-FOLD SUPERFAMILY PROTEIN"/>
    <property type="match status" value="1"/>
</dbReference>
<organism evidence="2 3">
    <name type="scientific">Nonlabens ponticola</name>
    <dbReference type="NCBI Taxonomy" id="2496866"/>
    <lineage>
        <taxon>Bacteria</taxon>
        <taxon>Pseudomonadati</taxon>
        <taxon>Bacteroidota</taxon>
        <taxon>Flavobacteriia</taxon>
        <taxon>Flavobacteriales</taxon>
        <taxon>Flavobacteriaceae</taxon>
        <taxon>Nonlabens</taxon>
    </lineage>
</organism>
<sequence>MNRVLIIGGSGFIGNAIYKELAPFYNVHATYLTDNSVFEKNKHYHQFDMELEMVHGLLNDLKPNFIISALRGNVNGQVHLHDQLISWVKKHNDSRVIFLSSANVFDRFSNFPSYEYDKTFSESIYGRFKIKIENNLLRMAANKFVICRIPMIFGAASPRVQELHKQIKSQEAIEVFPNVVLNATYIDKLVQQIHYIINRRRRGIFHLGSKDLVHHSELIEDICTLISPEEAKFKQVFDSNEDRQLSVLPKDNMLPKHLQLTIDEVVQSCFV</sequence>
<dbReference type="PANTHER" id="PTHR43242:SF1">
    <property type="entry name" value="NAD(P)-BINDING ROSSMANN-FOLD SUPERFAMILY PROTEIN"/>
    <property type="match status" value="1"/>
</dbReference>
<dbReference type="InterPro" id="IPR029903">
    <property type="entry name" value="RmlD-like-bd"/>
</dbReference>
<accession>A0A3S9MZT2</accession>
<dbReference type="AlphaFoldDB" id="A0A3S9MZT2"/>
<protein>
    <submittedName>
        <fullName evidence="2">NAD-dependent epimerase/dehydratase family protein</fullName>
    </submittedName>
</protein>
<dbReference type="KEGG" id="noj:EJ995_10485"/>
<feature type="domain" description="RmlD-like substrate binding" evidence="1">
    <location>
        <begin position="90"/>
        <end position="224"/>
    </location>
</feature>
<dbReference type="Gene3D" id="3.40.50.720">
    <property type="entry name" value="NAD(P)-binding Rossmann-like Domain"/>
    <property type="match status" value="1"/>
</dbReference>
<dbReference type="EMBL" id="CP034549">
    <property type="protein sequence ID" value="AZQ44644.1"/>
    <property type="molecule type" value="Genomic_DNA"/>
</dbReference>
<evidence type="ECO:0000259" key="1">
    <source>
        <dbReference type="Pfam" id="PF04321"/>
    </source>
</evidence>
<reference evidence="2 3" key="1">
    <citation type="submission" date="2018-12" db="EMBL/GenBank/DDBJ databases">
        <title>Complete genome of Nonlabens sp. MJ115.</title>
        <authorList>
            <person name="Choi H.S."/>
            <person name="Jung J."/>
        </authorList>
    </citation>
    <scope>NUCLEOTIDE SEQUENCE [LARGE SCALE GENOMIC DNA]</scope>
    <source>
        <strain evidence="2 3">MJ115</strain>
    </source>
</reference>
<name>A0A3S9MZT2_9FLAO</name>